<feature type="transmembrane region" description="Helical" evidence="11">
    <location>
        <begin position="34"/>
        <end position="52"/>
    </location>
</feature>
<evidence type="ECO:0000313" key="13">
    <source>
        <dbReference type="EMBL" id="ODQ72590.1"/>
    </source>
</evidence>
<proteinExistence type="inferred from homology"/>
<feature type="transmembrane region" description="Helical" evidence="11">
    <location>
        <begin position="72"/>
        <end position="95"/>
    </location>
</feature>
<evidence type="ECO:0000256" key="9">
    <source>
        <dbReference type="ARBA" id="ARBA00047280"/>
    </source>
</evidence>
<gene>
    <name evidence="13" type="ORF">LIPSTDRAFT_45559</name>
</gene>
<keyword evidence="4 11" id="KW-0812">Transmembrane</keyword>
<dbReference type="STRING" id="675824.A0A1E3Q4Q2"/>
<evidence type="ECO:0000256" key="10">
    <source>
        <dbReference type="ARBA" id="ARBA00049729"/>
    </source>
</evidence>
<evidence type="ECO:0000259" key="12">
    <source>
        <dbReference type="Pfam" id="PF02517"/>
    </source>
</evidence>
<evidence type="ECO:0000256" key="2">
    <source>
        <dbReference type="ARBA" id="ARBA00006897"/>
    </source>
</evidence>
<dbReference type="AlphaFoldDB" id="A0A1E3Q4Q2"/>
<evidence type="ECO:0000256" key="6">
    <source>
        <dbReference type="ARBA" id="ARBA00022824"/>
    </source>
</evidence>
<evidence type="ECO:0000256" key="1">
    <source>
        <dbReference type="ARBA" id="ARBA00004477"/>
    </source>
</evidence>
<feature type="domain" description="CAAX prenyl protease 2/Lysostaphin resistance protein A-like" evidence="12">
    <location>
        <begin position="118"/>
        <end position="224"/>
    </location>
</feature>
<accession>A0A1E3Q4Q2</accession>
<dbReference type="Proteomes" id="UP000094385">
    <property type="component" value="Unassembled WGS sequence"/>
</dbReference>
<dbReference type="InterPro" id="IPR003675">
    <property type="entry name" value="Rce1/LyrA-like_dom"/>
</dbReference>
<sequence>VLTLLYVGVLYIHPRSRPSATVSRNDDDVIKTRAAAIIFSSVLSGALTAWLLSNDGSISPEHALKSLRIWPIPPAMELFRSSLLITGILFIGPLVEKVVFSRGWKYLRADIEIALTGWIGCRNYIIGPLTEEFVFRVCIVSIELASGMSPLKAIFLSPLYFGTAHVHHAYEVCLVQPDALMFALLSSLFQFAFTTIFGWYATFLFLRTGSFWQPFIAHAFCNIMGVPKFGAKLDGPRWYMHAYNLLLVSGTIAFGALLFPLTKTPNAI</sequence>
<name>A0A1E3Q4Q2_LIPST</name>
<evidence type="ECO:0000256" key="7">
    <source>
        <dbReference type="ARBA" id="ARBA00022989"/>
    </source>
</evidence>
<keyword evidence="7 11" id="KW-1133">Transmembrane helix</keyword>
<dbReference type="EMBL" id="KV454295">
    <property type="protein sequence ID" value="ODQ72590.1"/>
    <property type="molecule type" value="Genomic_DNA"/>
</dbReference>
<keyword evidence="3" id="KW-0645">Protease</keyword>
<keyword evidence="6" id="KW-0256">Endoplasmic reticulum</keyword>
<dbReference type="PANTHER" id="PTHR13046">
    <property type="entry name" value="PROTEASE U48 CAAX PRENYL PROTEASE RCE1"/>
    <property type="match status" value="1"/>
</dbReference>
<keyword evidence="5" id="KW-0378">Hydrolase</keyword>
<evidence type="ECO:0000256" key="4">
    <source>
        <dbReference type="ARBA" id="ARBA00022692"/>
    </source>
</evidence>
<feature type="transmembrane region" description="Helical" evidence="11">
    <location>
        <begin position="180"/>
        <end position="205"/>
    </location>
</feature>
<dbReference type="Pfam" id="PF02517">
    <property type="entry name" value="Rce1-like"/>
    <property type="match status" value="1"/>
</dbReference>
<protein>
    <recommendedName>
        <fullName evidence="10">intramembrane prenyl-peptidase Rce1</fullName>
        <ecNumber evidence="10">3.4.26.1</ecNumber>
    </recommendedName>
</protein>
<keyword evidence="14" id="KW-1185">Reference proteome</keyword>
<dbReference type="InterPro" id="IPR039731">
    <property type="entry name" value="Rce1"/>
</dbReference>
<evidence type="ECO:0000256" key="5">
    <source>
        <dbReference type="ARBA" id="ARBA00022801"/>
    </source>
</evidence>
<reference evidence="13 14" key="1">
    <citation type="journal article" date="2016" name="Proc. Natl. Acad. Sci. U.S.A.">
        <title>Comparative genomics of biotechnologically important yeasts.</title>
        <authorList>
            <person name="Riley R."/>
            <person name="Haridas S."/>
            <person name="Wolfe K.H."/>
            <person name="Lopes M.R."/>
            <person name="Hittinger C.T."/>
            <person name="Goeker M."/>
            <person name="Salamov A.A."/>
            <person name="Wisecaver J.H."/>
            <person name="Long T.M."/>
            <person name="Calvey C.H."/>
            <person name="Aerts A.L."/>
            <person name="Barry K.W."/>
            <person name="Choi C."/>
            <person name="Clum A."/>
            <person name="Coughlan A.Y."/>
            <person name="Deshpande S."/>
            <person name="Douglass A.P."/>
            <person name="Hanson S.J."/>
            <person name="Klenk H.-P."/>
            <person name="LaButti K.M."/>
            <person name="Lapidus A."/>
            <person name="Lindquist E.A."/>
            <person name="Lipzen A.M."/>
            <person name="Meier-Kolthoff J.P."/>
            <person name="Ohm R.A."/>
            <person name="Otillar R.P."/>
            <person name="Pangilinan J.L."/>
            <person name="Peng Y."/>
            <person name="Rokas A."/>
            <person name="Rosa C.A."/>
            <person name="Scheuner C."/>
            <person name="Sibirny A.A."/>
            <person name="Slot J.C."/>
            <person name="Stielow J.B."/>
            <person name="Sun H."/>
            <person name="Kurtzman C.P."/>
            <person name="Blackwell M."/>
            <person name="Grigoriev I.V."/>
            <person name="Jeffries T.W."/>
        </authorList>
    </citation>
    <scope>NUCLEOTIDE SEQUENCE [LARGE SCALE GENOMIC DNA]</scope>
    <source>
        <strain evidence="13 14">NRRL Y-11557</strain>
    </source>
</reference>
<feature type="non-terminal residue" evidence="13">
    <location>
        <position position="268"/>
    </location>
</feature>
<feature type="transmembrane region" description="Helical" evidence="11">
    <location>
        <begin position="242"/>
        <end position="261"/>
    </location>
</feature>
<evidence type="ECO:0000313" key="14">
    <source>
        <dbReference type="Proteomes" id="UP000094385"/>
    </source>
</evidence>
<comment type="catalytic activity">
    <reaction evidence="9">
        <text>Hydrolyzes the peptide bond -P2-(S-farnesyl or geranylgeranyl)C-P1'-P2'-P3'-COOH where P1' and P2' are amino acids with aliphatic sidechains and P3' is any C-terminal residue.</text>
        <dbReference type="EC" id="3.4.26.1"/>
    </reaction>
</comment>
<dbReference type="GO" id="GO:0071586">
    <property type="term" value="P:CAAX-box protein processing"/>
    <property type="evidence" value="ECO:0007669"/>
    <property type="project" value="InterPro"/>
</dbReference>
<organism evidence="13 14">
    <name type="scientific">Lipomyces starkeyi NRRL Y-11557</name>
    <dbReference type="NCBI Taxonomy" id="675824"/>
    <lineage>
        <taxon>Eukaryota</taxon>
        <taxon>Fungi</taxon>
        <taxon>Dikarya</taxon>
        <taxon>Ascomycota</taxon>
        <taxon>Saccharomycotina</taxon>
        <taxon>Lipomycetes</taxon>
        <taxon>Lipomycetales</taxon>
        <taxon>Lipomycetaceae</taxon>
        <taxon>Lipomyces</taxon>
    </lineage>
</organism>
<feature type="non-terminal residue" evidence="13">
    <location>
        <position position="1"/>
    </location>
</feature>
<dbReference type="GO" id="GO:0004222">
    <property type="term" value="F:metalloendopeptidase activity"/>
    <property type="evidence" value="ECO:0007669"/>
    <property type="project" value="InterPro"/>
</dbReference>
<comment type="subcellular location">
    <subcellularLocation>
        <location evidence="1">Endoplasmic reticulum membrane</location>
        <topology evidence="1">Multi-pass membrane protein</topology>
    </subcellularLocation>
</comment>
<keyword evidence="8 11" id="KW-0472">Membrane</keyword>
<dbReference type="EC" id="3.4.26.1" evidence="10"/>
<evidence type="ECO:0000256" key="8">
    <source>
        <dbReference type="ARBA" id="ARBA00023136"/>
    </source>
</evidence>
<dbReference type="PANTHER" id="PTHR13046:SF0">
    <property type="entry name" value="CAAX PRENYL PROTEASE 2"/>
    <property type="match status" value="1"/>
</dbReference>
<evidence type="ECO:0000256" key="3">
    <source>
        <dbReference type="ARBA" id="ARBA00022670"/>
    </source>
</evidence>
<evidence type="ECO:0000256" key="11">
    <source>
        <dbReference type="SAM" id="Phobius"/>
    </source>
</evidence>
<dbReference type="GO" id="GO:0005789">
    <property type="term" value="C:endoplasmic reticulum membrane"/>
    <property type="evidence" value="ECO:0007669"/>
    <property type="project" value="UniProtKB-SubCell"/>
</dbReference>
<comment type="similarity">
    <text evidence="2">Belongs to the peptidase U48 family.</text>
</comment>
<dbReference type="OrthoDB" id="271604at2759"/>